<keyword evidence="7 9" id="KW-0472">Membrane</keyword>
<reference evidence="11 12" key="1">
    <citation type="submission" date="2023-05" db="EMBL/GenBank/DDBJ databases">
        <title>Pseudodonghicola sp. nov.</title>
        <authorList>
            <person name="Huang J."/>
        </authorList>
    </citation>
    <scope>NUCLEOTIDE SEQUENCE [LARGE SCALE GENOMIC DNA]</scope>
    <source>
        <strain evidence="11 12">IC7</strain>
    </source>
</reference>
<keyword evidence="2 9" id="KW-0813">Transport</keyword>
<comment type="caution">
    <text evidence="11">The sequence shown here is derived from an EMBL/GenBank/DDBJ whole genome shotgun (WGS) entry which is preliminary data.</text>
</comment>
<dbReference type="InterPro" id="IPR055348">
    <property type="entry name" value="DctQ"/>
</dbReference>
<comment type="function">
    <text evidence="9">Part of the tripartite ATP-independent periplasmic (TRAP) transport system.</text>
</comment>
<organism evidence="11 12">
    <name type="scientific">Pseudodonghicola flavimaris</name>
    <dbReference type="NCBI Taxonomy" id="3050036"/>
    <lineage>
        <taxon>Bacteria</taxon>
        <taxon>Pseudomonadati</taxon>
        <taxon>Pseudomonadota</taxon>
        <taxon>Alphaproteobacteria</taxon>
        <taxon>Rhodobacterales</taxon>
        <taxon>Paracoccaceae</taxon>
        <taxon>Pseudodonghicola</taxon>
    </lineage>
</organism>
<evidence type="ECO:0000256" key="8">
    <source>
        <dbReference type="ARBA" id="ARBA00038436"/>
    </source>
</evidence>
<gene>
    <name evidence="11" type="ORF">QO033_10120</name>
</gene>
<evidence type="ECO:0000256" key="9">
    <source>
        <dbReference type="RuleBase" id="RU369079"/>
    </source>
</evidence>
<feature type="transmembrane region" description="Helical" evidence="9">
    <location>
        <begin position="54"/>
        <end position="72"/>
    </location>
</feature>
<evidence type="ECO:0000256" key="4">
    <source>
        <dbReference type="ARBA" id="ARBA00022519"/>
    </source>
</evidence>
<comment type="similarity">
    <text evidence="8 9">Belongs to the TRAP transporter small permease family.</text>
</comment>
<protein>
    <recommendedName>
        <fullName evidence="9">TRAP transporter small permease protein</fullName>
    </recommendedName>
</protein>
<dbReference type="PANTHER" id="PTHR35011:SF10">
    <property type="entry name" value="TRAP TRANSPORTER SMALL PERMEASE PROTEIN"/>
    <property type="match status" value="1"/>
</dbReference>
<keyword evidence="6 9" id="KW-1133">Transmembrane helix</keyword>
<keyword evidence="5 9" id="KW-0812">Transmembrane</keyword>
<evidence type="ECO:0000256" key="7">
    <source>
        <dbReference type="ARBA" id="ARBA00023136"/>
    </source>
</evidence>
<keyword evidence="3" id="KW-1003">Cell membrane</keyword>
<feature type="transmembrane region" description="Helical" evidence="9">
    <location>
        <begin position="12"/>
        <end position="34"/>
    </location>
</feature>
<evidence type="ECO:0000313" key="11">
    <source>
        <dbReference type="EMBL" id="MDK3018034.1"/>
    </source>
</evidence>
<sequence length="173" mass="19677">MKQVLKLCETGYVGLINLLAMFSIGLFMIITGWITYEVFSRSLGFGSTLGIVDFAENALYAMTLLSAPWVLYKKAHVRVLVLPERLPPVAHYMLELLTLAICVAVCLVLSYYAWINFTTSLQRNELIFGELIFPEWYVQWQAPLALFLLAVGFIREMFLARETIFSAPPIVKE</sequence>
<evidence type="ECO:0000256" key="3">
    <source>
        <dbReference type="ARBA" id="ARBA00022475"/>
    </source>
</evidence>
<dbReference type="Pfam" id="PF04290">
    <property type="entry name" value="DctQ"/>
    <property type="match status" value="1"/>
</dbReference>
<evidence type="ECO:0000256" key="1">
    <source>
        <dbReference type="ARBA" id="ARBA00004429"/>
    </source>
</evidence>
<evidence type="ECO:0000313" key="12">
    <source>
        <dbReference type="Proteomes" id="UP001243757"/>
    </source>
</evidence>
<dbReference type="PANTHER" id="PTHR35011">
    <property type="entry name" value="2,3-DIKETO-L-GULONATE TRAP TRANSPORTER SMALL PERMEASE PROTEIN YIAM"/>
    <property type="match status" value="1"/>
</dbReference>
<comment type="subcellular location">
    <subcellularLocation>
        <location evidence="1 9">Cell inner membrane</location>
        <topology evidence="1 9">Multi-pass membrane protein</topology>
    </subcellularLocation>
</comment>
<keyword evidence="12" id="KW-1185">Reference proteome</keyword>
<dbReference type="RefSeq" id="WP_284480844.1">
    <property type="nucleotide sequence ID" value="NZ_JASNJD010000006.1"/>
</dbReference>
<evidence type="ECO:0000256" key="5">
    <source>
        <dbReference type="ARBA" id="ARBA00022692"/>
    </source>
</evidence>
<evidence type="ECO:0000256" key="6">
    <source>
        <dbReference type="ARBA" id="ARBA00022989"/>
    </source>
</evidence>
<feature type="domain" description="Tripartite ATP-independent periplasmic transporters DctQ component" evidence="10">
    <location>
        <begin position="31"/>
        <end position="159"/>
    </location>
</feature>
<keyword evidence="4 9" id="KW-0997">Cell inner membrane</keyword>
<dbReference type="InterPro" id="IPR007387">
    <property type="entry name" value="TRAP_DctQ"/>
</dbReference>
<evidence type="ECO:0000259" key="10">
    <source>
        <dbReference type="Pfam" id="PF04290"/>
    </source>
</evidence>
<dbReference type="Proteomes" id="UP001243757">
    <property type="component" value="Unassembled WGS sequence"/>
</dbReference>
<dbReference type="EMBL" id="JASNJD010000006">
    <property type="protein sequence ID" value="MDK3018034.1"/>
    <property type="molecule type" value="Genomic_DNA"/>
</dbReference>
<name>A0ABT7F0B6_9RHOB</name>
<comment type="subunit">
    <text evidence="9">The complex comprises the extracytoplasmic solute receptor protein and the two transmembrane proteins.</text>
</comment>
<proteinExistence type="inferred from homology"/>
<evidence type="ECO:0000256" key="2">
    <source>
        <dbReference type="ARBA" id="ARBA00022448"/>
    </source>
</evidence>
<feature type="transmembrane region" description="Helical" evidence="9">
    <location>
        <begin position="93"/>
        <end position="117"/>
    </location>
</feature>
<feature type="transmembrane region" description="Helical" evidence="9">
    <location>
        <begin position="137"/>
        <end position="154"/>
    </location>
</feature>
<accession>A0ABT7F0B6</accession>